<dbReference type="InterPro" id="IPR036873">
    <property type="entry name" value="Rhodanese-like_dom_sf"/>
</dbReference>
<dbReference type="PROSITE" id="PS50206">
    <property type="entry name" value="RHODANESE_3"/>
    <property type="match status" value="1"/>
</dbReference>
<evidence type="ECO:0000313" key="2">
    <source>
        <dbReference type="EMBL" id="WFD14946.1"/>
    </source>
</evidence>
<evidence type="ECO:0000313" key="3">
    <source>
        <dbReference type="Proteomes" id="UP001217582"/>
    </source>
</evidence>
<dbReference type="EMBL" id="CP119917">
    <property type="protein sequence ID" value="WFD14946.1"/>
    <property type="molecule type" value="Genomic_DNA"/>
</dbReference>
<dbReference type="Pfam" id="PF00581">
    <property type="entry name" value="Rhodanese"/>
    <property type="match status" value="1"/>
</dbReference>
<dbReference type="InterPro" id="IPR001763">
    <property type="entry name" value="Rhodanese-like_dom"/>
</dbReference>
<gene>
    <name evidence="2" type="ORF">MARU1_000957</name>
</gene>
<reference evidence="2 3" key="1">
    <citation type="submission" date="2023-03" db="EMBL/GenBank/DDBJ databases">
        <title>Mating type loci evolution in Malassezia.</title>
        <authorList>
            <person name="Coelho M.A."/>
        </authorList>
    </citation>
    <scope>NUCLEOTIDE SEQUENCE [LARGE SCALE GENOMIC DNA]</scope>
    <source>
        <strain evidence="2 3">CBS 13387</strain>
    </source>
</reference>
<dbReference type="PANTHER" id="PTHR44086">
    <property type="entry name" value="THIOSULFATE SULFURTRANSFERASE RDL2, MITOCHONDRIAL-RELATED"/>
    <property type="match status" value="1"/>
</dbReference>
<dbReference type="PANTHER" id="PTHR44086:SF10">
    <property type="entry name" value="THIOSULFATE SULFURTRANSFERASE_RHODANESE-LIKE DOMAIN-CONTAINING PROTEIN 3"/>
    <property type="match status" value="1"/>
</dbReference>
<dbReference type="AlphaFoldDB" id="A0AAJ5Z4F5"/>
<dbReference type="GO" id="GO:0004792">
    <property type="term" value="F:thiosulfate-cyanide sulfurtransferase activity"/>
    <property type="evidence" value="ECO:0007669"/>
    <property type="project" value="TreeGrafter"/>
</dbReference>
<dbReference type="SMART" id="SM00450">
    <property type="entry name" value="RHOD"/>
    <property type="match status" value="1"/>
</dbReference>
<dbReference type="SUPFAM" id="SSF52821">
    <property type="entry name" value="Rhodanese/Cell cycle control phosphatase"/>
    <property type="match status" value="1"/>
</dbReference>
<feature type="domain" description="Rhodanese" evidence="1">
    <location>
        <begin position="59"/>
        <end position="165"/>
    </location>
</feature>
<accession>A0AAJ5Z4F5</accession>
<dbReference type="CDD" id="cd01519">
    <property type="entry name" value="RHOD_HSP67B2"/>
    <property type="match status" value="1"/>
</dbReference>
<dbReference type="GO" id="GO:0005739">
    <property type="term" value="C:mitochondrion"/>
    <property type="evidence" value="ECO:0007669"/>
    <property type="project" value="TreeGrafter"/>
</dbReference>
<evidence type="ECO:0000259" key="1">
    <source>
        <dbReference type="PROSITE" id="PS50206"/>
    </source>
</evidence>
<sequence>MMSALRTSMLSSFVNRAAILRNPSYVRMFSSTLRMCRDETWLKRGPVTYQELKPYTEAPSGHITLIDVREPNEVSQGMIPASVNVPLSEFKAAFNPENDAPASTDFERKYSFPRPKFNDPIIFYCRSGRRSQQALEEAQKHGWWNTRNYTGSWIDWVAQEQSNKKESDEDE</sequence>
<dbReference type="Proteomes" id="UP001217582">
    <property type="component" value="Chromosome 2"/>
</dbReference>
<organism evidence="2 3">
    <name type="scientific">Malassezia arunalokei</name>
    <dbReference type="NCBI Taxonomy" id="1514897"/>
    <lineage>
        <taxon>Eukaryota</taxon>
        <taxon>Fungi</taxon>
        <taxon>Dikarya</taxon>
        <taxon>Basidiomycota</taxon>
        <taxon>Ustilaginomycotina</taxon>
        <taxon>Malasseziomycetes</taxon>
        <taxon>Malasseziales</taxon>
        <taxon>Malasseziaceae</taxon>
        <taxon>Malassezia</taxon>
    </lineage>
</organism>
<protein>
    <recommendedName>
        <fullName evidence="1">Rhodanese domain-containing protein</fullName>
    </recommendedName>
</protein>
<proteinExistence type="predicted"/>
<keyword evidence="3" id="KW-1185">Reference proteome</keyword>
<name>A0AAJ5Z4F5_9BASI</name>
<dbReference type="Gene3D" id="3.40.250.10">
    <property type="entry name" value="Rhodanese-like domain"/>
    <property type="match status" value="1"/>
</dbReference>